<dbReference type="EMBL" id="CAJNRD030001123">
    <property type="protein sequence ID" value="CAG5102270.1"/>
    <property type="molecule type" value="Genomic_DNA"/>
</dbReference>
<evidence type="ECO:0000256" key="1">
    <source>
        <dbReference type="PROSITE-ProRule" id="PRU00023"/>
    </source>
</evidence>
<keyword evidence="3" id="KW-1185">Reference proteome</keyword>
<sequence>MVENVTSLELSGFFINSGVNITYACVEVFSENTLTPLEVAINNKNSEVVKSLLAFGASINFINTINITASEFNTKVDFRNVIRVIKEHVLRCYEVDLYVCGSNIDSVSQDK</sequence>
<feature type="repeat" description="ANK" evidence="1">
    <location>
        <begin position="32"/>
        <end position="64"/>
    </location>
</feature>
<organism evidence="2 3">
    <name type="scientific">Cotesia congregata</name>
    <name type="common">Parasitoid wasp</name>
    <name type="synonym">Apanteles congregatus</name>
    <dbReference type="NCBI Taxonomy" id="51543"/>
    <lineage>
        <taxon>Eukaryota</taxon>
        <taxon>Metazoa</taxon>
        <taxon>Ecdysozoa</taxon>
        <taxon>Arthropoda</taxon>
        <taxon>Hexapoda</taxon>
        <taxon>Insecta</taxon>
        <taxon>Pterygota</taxon>
        <taxon>Neoptera</taxon>
        <taxon>Endopterygota</taxon>
        <taxon>Hymenoptera</taxon>
        <taxon>Apocrita</taxon>
        <taxon>Ichneumonoidea</taxon>
        <taxon>Braconidae</taxon>
        <taxon>Microgastrinae</taxon>
        <taxon>Cotesia</taxon>
    </lineage>
</organism>
<accession>A0A8J2HKT9</accession>
<proteinExistence type="predicted"/>
<dbReference type="PROSITE" id="PS50088">
    <property type="entry name" value="ANK_REPEAT"/>
    <property type="match status" value="1"/>
</dbReference>
<dbReference type="InterPro" id="IPR002110">
    <property type="entry name" value="Ankyrin_rpt"/>
</dbReference>
<dbReference type="InterPro" id="IPR036770">
    <property type="entry name" value="Ankyrin_rpt-contain_sf"/>
</dbReference>
<dbReference type="Pfam" id="PF00023">
    <property type="entry name" value="Ank"/>
    <property type="match status" value="1"/>
</dbReference>
<comment type="caution">
    <text evidence="2">The sequence shown here is derived from an EMBL/GenBank/DDBJ whole genome shotgun (WGS) entry which is preliminary data.</text>
</comment>
<dbReference type="OrthoDB" id="194358at2759"/>
<dbReference type="Proteomes" id="UP000786811">
    <property type="component" value="Unassembled WGS sequence"/>
</dbReference>
<name>A0A8J2HKT9_COTCN</name>
<gene>
    <name evidence="2" type="ORF">HICCMSTLAB_LOCUS10931</name>
</gene>
<evidence type="ECO:0000313" key="2">
    <source>
        <dbReference type="EMBL" id="CAG5102270.1"/>
    </source>
</evidence>
<dbReference type="SUPFAM" id="SSF48403">
    <property type="entry name" value="Ankyrin repeat"/>
    <property type="match status" value="1"/>
</dbReference>
<dbReference type="Gene3D" id="1.25.40.20">
    <property type="entry name" value="Ankyrin repeat-containing domain"/>
    <property type="match status" value="1"/>
</dbReference>
<keyword evidence="1" id="KW-0040">ANK repeat</keyword>
<protein>
    <submittedName>
        <fullName evidence="2">Uncharacterized protein</fullName>
    </submittedName>
</protein>
<dbReference type="AlphaFoldDB" id="A0A8J2HKT9"/>
<dbReference type="PROSITE" id="PS50297">
    <property type="entry name" value="ANK_REP_REGION"/>
    <property type="match status" value="1"/>
</dbReference>
<reference evidence="2" key="1">
    <citation type="submission" date="2021-04" db="EMBL/GenBank/DDBJ databases">
        <authorList>
            <person name="Chebbi M.A.C M."/>
        </authorList>
    </citation>
    <scope>NUCLEOTIDE SEQUENCE</scope>
</reference>
<evidence type="ECO:0000313" key="3">
    <source>
        <dbReference type="Proteomes" id="UP000786811"/>
    </source>
</evidence>